<dbReference type="SUPFAM" id="SSF103481">
    <property type="entry name" value="Multidrug resistance efflux transporter EmrE"/>
    <property type="match status" value="1"/>
</dbReference>
<feature type="transmembrane region" description="Helical" evidence="9">
    <location>
        <begin position="7"/>
        <end position="27"/>
    </location>
</feature>
<evidence type="ECO:0000256" key="8">
    <source>
        <dbReference type="ARBA" id="ARBA00025284"/>
    </source>
</evidence>
<keyword evidence="4 9" id="KW-0812">Transmembrane</keyword>
<keyword evidence="9" id="KW-1003">Cell membrane</keyword>
<evidence type="ECO:0000313" key="10">
    <source>
        <dbReference type="EMBL" id="KAK1389804.1"/>
    </source>
</evidence>
<evidence type="ECO:0000256" key="6">
    <source>
        <dbReference type="ARBA" id="ARBA00022989"/>
    </source>
</evidence>
<feature type="transmembrane region" description="Helical" evidence="9">
    <location>
        <begin position="147"/>
        <end position="169"/>
    </location>
</feature>
<keyword evidence="11" id="KW-1185">Reference proteome</keyword>
<dbReference type="Pfam" id="PF05653">
    <property type="entry name" value="Mg_trans_NIPA"/>
    <property type="match status" value="1"/>
</dbReference>
<feature type="transmembrane region" description="Helical" evidence="9">
    <location>
        <begin position="106"/>
        <end position="126"/>
    </location>
</feature>
<gene>
    <name evidence="10" type="ORF">POM88_017982</name>
</gene>
<keyword evidence="7 9" id="KW-0472">Membrane</keyword>
<reference evidence="10" key="1">
    <citation type="submission" date="2023-02" db="EMBL/GenBank/DDBJ databases">
        <title>Genome of toxic invasive species Heracleum sosnowskyi carries increased number of genes despite the absence of recent whole-genome duplications.</title>
        <authorList>
            <person name="Schelkunov M."/>
            <person name="Shtratnikova V."/>
            <person name="Makarenko M."/>
            <person name="Klepikova A."/>
            <person name="Omelchenko D."/>
            <person name="Novikova G."/>
            <person name="Obukhova E."/>
            <person name="Bogdanov V."/>
            <person name="Penin A."/>
            <person name="Logacheva M."/>
        </authorList>
    </citation>
    <scope>NUCLEOTIDE SEQUENCE</scope>
    <source>
        <strain evidence="10">Hsosn_3</strain>
        <tissue evidence="10">Leaf</tissue>
    </source>
</reference>
<organism evidence="10 11">
    <name type="scientific">Heracleum sosnowskyi</name>
    <dbReference type="NCBI Taxonomy" id="360622"/>
    <lineage>
        <taxon>Eukaryota</taxon>
        <taxon>Viridiplantae</taxon>
        <taxon>Streptophyta</taxon>
        <taxon>Embryophyta</taxon>
        <taxon>Tracheophyta</taxon>
        <taxon>Spermatophyta</taxon>
        <taxon>Magnoliopsida</taxon>
        <taxon>eudicotyledons</taxon>
        <taxon>Gunneridae</taxon>
        <taxon>Pentapetalae</taxon>
        <taxon>asterids</taxon>
        <taxon>campanulids</taxon>
        <taxon>Apiales</taxon>
        <taxon>Apiaceae</taxon>
        <taxon>Apioideae</taxon>
        <taxon>apioid superclade</taxon>
        <taxon>Tordylieae</taxon>
        <taxon>Tordyliinae</taxon>
        <taxon>Heracleum</taxon>
    </lineage>
</organism>
<dbReference type="Proteomes" id="UP001237642">
    <property type="component" value="Unassembled WGS sequence"/>
</dbReference>
<name>A0AAD8IRI5_9APIA</name>
<dbReference type="AlphaFoldDB" id="A0AAD8IRI5"/>
<sequence>MGVSKDNAIGLGLAIFSSIFIGSSYIIKKKGLIKAGASGIRAGAGGYSYLKEPMWWFGMMTMLGGEVANFVAYTYAPAVLVTPLGALSIIVSEILAHYILKERLHIIGVVGIILCIDGSVGIVIHAPKERDINSVKELWHLALQPGFIIYFCIVVAAILILVFVVSPSYGQKYLLIYIAVCSLAGSLTVVCVKAVGIALKLFILCSKKMVVLDVLSADTCSPLSDNSNARKVVPAITLSDLFLLLALDTFHTNVVSPVYYVAFTFMTILASMIMLKDWNNASSSQITSAITGFITIICGTFLLHRIKNMTQTPVLGTPIRTSDVNAGSIRGFRALEQNTDSSTGFRTLEVNTVNTSDFRTPDVKIDIVRNIKIAEANTDITRGALRTP</sequence>
<dbReference type="InterPro" id="IPR037185">
    <property type="entry name" value="EmrE-like"/>
</dbReference>
<keyword evidence="9" id="KW-0813">Transport</keyword>
<feature type="transmembrane region" description="Helical" evidence="9">
    <location>
        <begin position="175"/>
        <end position="199"/>
    </location>
</feature>
<evidence type="ECO:0000256" key="1">
    <source>
        <dbReference type="ARBA" id="ARBA00004141"/>
    </source>
</evidence>
<proteinExistence type="inferred from homology"/>
<evidence type="ECO:0000256" key="2">
    <source>
        <dbReference type="ARBA" id="ARBA00007001"/>
    </source>
</evidence>
<dbReference type="GO" id="GO:0005886">
    <property type="term" value="C:plasma membrane"/>
    <property type="evidence" value="ECO:0007669"/>
    <property type="project" value="UniProtKB-SubCell"/>
</dbReference>
<keyword evidence="9" id="KW-0406">Ion transport</keyword>
<feature type="transmembrane region" description="Helical" evidence="9">
    <location>
        <begin position="257"/>
        <end position="275"/>
    </location>
</feature>
<evidence type="ECO:0000256" key="5">
    <source>
        <dbReference type="ARBA" id="ARBA00022753"/>
    </source>
</evidence>
<evidence type="ECO:0000313" key="11">
    <source>
        <dbReference type="Proteomes" id="UP001237642"/>
    </source>
</evidence>
<feature type="transmembrane region" description="Helical" evidence="9">
    <location>
        <begin position="79"/>
        <end position="100"/>
    </location>
</feature>
<dbReference type="PANTHER" id="PTHR12570">
    <property type="match status" value="1"/>
</dbReference>
<comment type="subunit">
    <text evidence="3 9">Homodimer.</text>
</comment>
<keyword evidence="5 9" id="KW-0967">Endosome</keyword>
<comment type="similarity">
    <text evidence="2 9">Belongs to the NIPA (TC 2.A.7) family.</text>
</comment>
<comment type="caution">
    <text evidence="10">The sequence shown here is derived from an EMBL/GenBank/DDBJ whole genome shotgun (WGS) entry which is preliminary data.</text>
</comment>
<comment type="subcellular location">
    <subcellularLocation>
        <location evidence="9">Cell membrane</location>
        <topology evidence="9">Multi-pass membrane protein</topology>
    </subcellularLocation>
    <subcellularLocation>
        <location evidence="9">Early endosome</location>
    </subcellularLocation>
    <subcellularLocation>
        <location evidence="1">Membrane</location>
        <topology evidence="1">Multi-pass membrane protein</topology>
    </subcellularLocation>
</comment>
<dbReference type="GO" id="GO:0015095">
    <property type="term" value="F:magnesium ion transmembrane transporter activity"/>
    <property type="evidence" value="ECO:0007669"/>
    <property type="project" value="UniProtKB-UniRule"/>
</dbReference>
<protein>
    <recommendedName>
        <fullName evidence="9">Probable magnesium transporter</fullName>
    </recommendedName>
</protein>
<evidence type="ECO:0000256" key="3">
    <source>
        <dbReference type="ARBA" id="ARBA00011738"/>
    </source>
</evidence>
<dbReference type="PANTHER" id="PTHR12570:SF20">
    <property type="entry name" value="MAGNESIUM TRANSPORTER NIPA1-RELATED"/>
    <property type="match status" value="1"/>
</dbReference>
<dbReference type="EMBL" id="JAUIZM010000004">
    <property type="protein sequence ID" value="KAK1389804.1"/>
    <property type="molecule type" value="Genomic_DNA"/>
</dbReference>
<comment type="function">
    <text evidence="8 9">Acts as a Mg(2+) transporter. Can also transport other divalent cations such as Fe(2+), Sr(2+), Ba(2+), Mn(2+) and Co(2+) but to a much less extent than Mg(2+).</text>
</comment>
<accession>A0AAD8IRI5</accession>
<reference evidence="10" key="2">
    <citation type="submission" date="2023-05" db="EMBL/GenBank/DDBJ databases">
        <authorList>
            <person name="Schelkunov M.I."/>
        </authorList>
    </citation>
    <scope>NUCLEOTIDE SEQUENCE</scope>
    <source>
        <strain evidence="10">Hsosn_3</strain>
        <tissue evidence="10">Leaf</tissue>
    </source>
</reference>
<keyword evidence="6 9" id="KW-1133">Transmembrane helix</keyword>
<feature type="transmembrane region" description="Helical" evidence="9">
    <location>
        <begin position="287"/>
        <end position="306"/>
    </location>
</feature>
<evidence type="ECO:0000256" key="7">
    <source>
        <dbReference type="ARBA" id="ARBA00023136"/>
    </source>
</evidence>
<dbReference type="InterPro" id="IPR008521">
    <property type="entry name" value="Mg_trans_NIPA"/>
</dbReference>
<feature type="transmembrane region" description="Helical" evidence="9">
    <location>
        <begin position="54"/>
        <end position="72"/>
    </location>
</feature>
<evidence type="ECO:0000256" key="4">
    <source>
        <dbReference type="ARBA" id="ARBA00022692"/>
    </source>
</evidence>
<keyword evidence="9" id="KW-0460">Magnesium</keyword>
<evidence type="ECO:0000256" key="9">
    <source>
        <dbReference type="RuleBase" id="RU363078"/>
    </source>
</evidence>
<dbReference type="GO" id="GO:0005769">
    <property type="term" value="C:early endosome"/>
    <property type="evidence" value="ECO:0007669"/>
    <property type="project" value="UniProtKB-SubCell"/>
</dbReference>